<evidence type="ECO:0000259" key="3">
    <source>
        <dbReference type="PROSITE" id="PS50011"/>
    </source>
</evidence>
<dbReference type="Gene3D" id="1.10.510.10">
    <property type="entry name" value="Transferase(Phosphotransferase) domain 1"/>
    <property type="match status" value="1"/>
</dbReference>
<comment type="caution">
    <text evidence="4">The sequence shown here is derived from an EMBL/GenBank/DDBJ whole genome shotgun (WGS) entry which is preliminary data.</text>
</comment>
<name>A0A8H6CH06_9LECA</name>
<dbReference type="Pfam" id="PF13561">
    <property type="entry name" value="adh_short_C2"/>
    <property type="match status" value="1"/>
</dbReference>
<evidence type="ECO:0000313" key="4">
    <source>
        <dbReference type="EMBL" id="KAF6223059.1"/>
    </source>
</evidence>
<feature type="domain" description="Protein kinase" evidence="3">
    <location>
        <begin position="219"/>
        <end position="540"/>
    </location>
</feature>
<dbReference type="GO" id="GO:0016491">
    <property type="term" value="F:oxidoreductase activity"/>
    <property type="evidence" value="ECO:0007669"/>
    <property type="project" value="UniProtKB-KW"/>
</dbReference>
<evidence type="ECO:0000313" key="5">
    <source>
        <dbReference type="Proteomes" id="UP000593566"/>
    </source>
</evidence>
<accession>A0A8H6CH06</accession>
<keyword evidence="5" id="KW-1185">Reference proteome</keyword>
<dbReference type="InterPro" id="IPR036291">
    <property type="entry name" value="NAD(P)-bd_dom_sf"/>
</dbReference>
<dbReference type="SUPFAM" id="SSF56112">
    <property type="entry name" value="Protein kinase-like (PK-like)"/>
    <property type="match status" value="1"/>
</dbReference>
<protein>
    <recommendedName>
        <fullName evidence="3">Protein kinase domain-containing protein</fullName>
    </recommendedName>
</protein>
<gene>
    <name evidence="4" type="ORF">HO133_001111</name>
</gene>
<reference evidence="4 5" key="1">
    <citation type="journal article" date="2020" name="Genomics">
        <title>Complete, high-quality genomes from long-read metagenomic sequencing of two wolf lichen thalli reveals enigmatic genome architecture.</title>
        <authorList>
            <person name="McKenzie S.K."/>
            <person name="Walston R.F."/>
            <person name="Allen J.L."/>
        </authorList>
    </citation>
    <scope>NUCLEOTIDE SEQUENCE [LARGE SCALE GENOMIC DNA]</scope>
    <source>
        <strain evidence="4">WasteWater1</strain>
    </source>
</reference>
<dbReference type="Pfam" id="PF00069">
    <property type="entry name" value="Pkinase"/>
    <property type="match status" value="1"/>
</dbReference>
<dbReference type="Proteomes" id="UP000593566">
    <property type="component" value="Unassembled WGS sequence"/>
</dbReference>
<dbReference type="GO" id="GO:0004672">
    <property type="term" value="F:protein kinase activity"/>
    <property type="evidence" value="ECO:0007669"/>
    <property type="project" value="InterPro"/>
</dbReference>
<dbReference type="InterPro" id="IPR002347">
    <property type="entry name" value="SDR_fam"/>
</dbReference>
<dbReference type="SUPFAM" id="SSF51735">
    <property type="entry name" value="NAD(P)-binding Rossmann-fold domains"/>
    <property type="match status" value="1"/>
</dbReference>
<dbReference type="PROSITE" id="PS50011">
    <property type="entry name" value="PROTEIN_KINASE_DOM"/>
    <property type="match status" value="1"/>
</dbReference>
<dbReference type="PANTHER" id="PTHR43669:SF4">
    <property type="entry name" value="SHORT-CHAIN DEHYDROGENASE"/>
    <property type="match status" value="1"/>
</dbReference>
<proteinExistence type="inferred from homology"/>
<dbReference type="InterPro" id="IPR000719">
    <property type="entry name" value="Prot_kinase_dom"/>
</dbReference>
<comment type="similarity">
    <text evidence="1">Belongs to the short-chain dehydrogenases/reductases (SDR) family.</text>
</comment>
<dbReference type="CDD" id="cd05233">
    <property type="entry name" value="SDR_c"/>
    <property type="match status" value="1"/>
</dbReference>
<dbReference type="SMART" id="SM00220">
    <property type="entry name" value="S_TKc"/>
    <property type="match status" value="1"/>
</dbReference>
<evidence type="ECO:0000256" key="1">
    <source>
        <dbReference type="ARBA" id="ARBA00006484"/>
    </source>
</evidence>
<dbReference type="GeneID" id="59329529"/>
<evidence type="ECO:0000256" key="2">
    <source>
        <dbReference type="ARBA" id="ARBA00023002"/>
    </source>
</evidence>
<organism evidence="4 5">
    <name type="scientific">Letharia lupina</name>
    <dbReference type="NCBI Taxonomy" id="560253"/>
    <lineage>
        <taxon>Eukaryota</taxon>
        <taxon>Fungi</taxon>
        <taxon>Dikarya</taxon>
        <taxon>Ascomycota</taxon>
        <taxon>Pezizomycotina</taxon>
        <taxon>Lecanoromycetes</taxon>
        <taxon>OSLEUM clade</taxon>
        <taxon>Lecanoromycetidae</taxon>
        <taxon>Lecanorales</taxon>
        <taxon>Lecanorineae</taxon>
        <taxon>Parmeliaceae</taxon>
        <taxon>Letharia</taxon>
    </lineage>
</organism>
<dbReference type="PANTHER" id="PTHR43669">
    <property type="entry name" value="5-KETO-D-GLUCONATE 5-REDUCTASE"/>
    <property type="match status" value="1"/>
</dbReference>
<keyword evidence="2" id="KW-0560">Oxidoreductase</keyword>
<dbReference type="AlphaFoldDB" id="A0A8H6CH06"/>
<dbReference type="InterPro" id="IPR011009">
    <property type="entry name" value="Kinase-like_dom_sf"/>
</dbReference>
<sequence>MSKAAASPVVLILGAGANIGAHVARSFAAKGYRVALTSRTSRAQETTDDGDLHLQGDLADPGSVAGIFAKVRDLLGLPSVVVYNAAMATPNPPQDPLSVSIPVLSRDLNVNTLSVLAAAHEAVLSFEKLPPSASRTFIYTGNRLNIAPILPLLSLGIGKSATAHIISSASLAYKDKGYRFYYADERTSEGSPVGGAVDGSAHGEFYVNLAERQVLRGRNATYRLLNALHAPTVYKAQVLESSIIKAEFAVVKTAVESTKKALRRERNNYLIPGIRSSPYIRSHWDILDAYSSDDRAQADETATAPPGMVFEWMEYDLWQVSSERYRQDSILPKVIARSVLSALALLKTQYDAIHTDINPNNIFLSDIDGPSPVVKLGDLGNMFGDGYDVMRLQSLECRAPEVWRGLGVWHSSDVWSFGVTLTHWLSHSAIFGPHDKIVQDLTEAWCIAKIRRLVGSMKAPVDPRYEDEFALAEYLETSSFRHEDDSSERPFMSVGTLREELEKLSAPKVSPELLDFIEFLLVLDHTKRPSAVEALQHPYLR</sequence>
<dbReference type="EMBL" id="JACCJB010000011">
    <property type="protein sequence ID" value="KAF6223059.1"/>
    <property type="molecule type" value="Genomic_DNA"/>
</dbReference>
<dbReference type="RefSeq" id="XP_037152405.1">
    <property type="nucleotide sequence ID" value="XM_037292043.1"/>
</dbReference>
<dbReference type="Gene3D" id="3.40.50.720">
    <property type="entry name" value="NAD(P)-binding Rossmann-like Domain"/>
    <property type="match status" value="1"/>
</dbReference>
<dbReference type="GO" id="GO:0005524">
    <property type="term" value="F:ATP binding"/>
    <property type="evidence" value="ECO:0007669"/>
    <property type="project" value="InterPro"/>
</dbReference>